<evidence type="ECO:0000313" key="3">
    <source>
        <dbReference type="Proteomes" id="UP000298663"/>
    </source>
</evidence>
<feature type="region of interest" description="Disordered" evidence="1">
    <location>
        <begin position="1"/>
        <end position="24"/>
    </location>
</feature>
<feature type="region of interest" description="Disordered" evidence="1">
    <location>
        <begin position="52"/>
        <end position="91"/>
    </location>
</feature>
<name>A0A4U8UT14_STECR</name>
<proteinExistence type="predicted"/>
<sequence length="91" mass="10688">MLLGVKQGWPRDEKSRSETAMKVTKEIKMSEKRVQSTAVQIIIRLLKRVRSGRDYDGKREKEEWDERNRAQQARGRSKIADKHGMTMANWS</sequence>
<dbReference type="EMBL" id="CM016762">
    <property type="protein sequence ID" value="TMS35749.1"/>
    <property type="molecule type" value="Genomic_DNA"/>
</dbReference>
<evidence type="ECO:0000256" key="1">
    <source>
        <dbReference type="SAM" id="MobiDB-lite"/>
    </source>
</evidence>
<organism evidence="2 3">
    <name type="scientific">Steinernema carpocapsae</name>
    <name type="common">Entomopathogenic nematode</name>
    <dbReference type="NCBI Taxonomy" id="34508"/>
    <lineage>
        <taxon>Eukaryota</taxon>
        <taxon>Metazoa</taxon>
        <taxon>Ecdysozoa</taxon>
        <taxon>Nematoda</taxon>
        <taxon>Chromadorea</taxon>
        <taxon>Rhabditida</taxon>
        <taxon>Tylenchina</taxon>
        <taxon>Panagrolaimomorpha</taxon>
        <taxon>Strongyloidoidea</taxon>
        <taxon>Steinernematidae</taxon>
        <taxon>Steinernema</taxon>
    </lineage>
</organism>
<protein>
    <submittedName>
        <fullName evidence="2">Uncharacterized protein</fullName>
    </submittedName>
</protein>
<gene>
    <name evidence="2" type="ORF">L596_003077</name>
</gene>
<comment type="caution">
    <text evidence="2">The sequence shown here is derived from an EMBL/GenBank/DDBJ whole genome shotgun (WGS) entry which is preliminary data.</text>
</comment>
<evidence type="ECO:0000313" key="2">
    <source>
        <dbReference type="EMBL" id="TMS35749.1"/>
    </source>
</evidence>
<reference evidence="2 3" key="1">
    <citation type="journal article" date="2015" name="Genome Biol.">
        <title>Comparative genomics of Steinernema reveals deeply conserved gene regulatory networks.</title>
        <authorList>
            <person name="Dillman A.R."/>
            <person name="Macchietto M."/>
            <person name="Porter C.F."/>
            <person name="Rogers A."/>
            <person name="Williams B."/>
            <person name="Antoshechkin I."/>
            <person name="Lee M.M."/>
            <person name="Goodwin Z."/>
            <person name="Lu X."/>
            <person name="Lewis E.E."/>
            <person name="Goodrich-Blair H."/>
            <person name="Stock S.P."/>
            <person name="Adams B.J."/>
            <person name="Sternberg P.W."/>
            <person name="Mortazavi A."/>
        </authorList>
    </citation>
    <scope>NUCLEOTIDE SEQUENCE [LARGE SCALE GENOMIC DNA]</scope>
    <source>
        <strain evidence="2 3">ALL</strain>
    </source>
</reference>
<dbReference type="Proteomes" id="UP000298663">
    <property type="component" value="Chromosome X"/>
</dbReference>
<feature type="compositionally biased region" description="Basic and acidic residues" evidence="1">
    <location>
        <begin position="9"/>
        <end position="24"/>
    </location>
</feature>
<dbReference type="AlphaFoldDB" id="A0A4U8UT14"/>
<dbReference type="EMBL" id="AZBU02000001">
    <property type="protein sequence ID" value="TMS35749.1"/>
    <property type="molecule type" value="Genomic_DNA"/>
</dbReference>
<feature type="compositionally biased region" description="Basic and acidic residues" evidence="1">
    <location>
        <begin position="52"/>
        <end position="69"/>
    </location>
</feature>
<reference evidence="2 3" key="2">
    <citation type="journal article" date="2019" name="G3 (Bethesda)">
        <title>Hybrid Assembly of the Genome of the Entomopathogenic Nematode Steinernema carpocapsae Identifies the X-Chromosome.</title>
        <authorList>
            <person name="Serra L."/>
            <person name="Macchietto M."/>
            <person name="Macias-Munoz A."/>
            <person name="McGill C.J."/>
            <person name="Rodriguez I.M."/>
            <person name="Rodriguez B."/>
            <person name="Murad R."/>
            <person name="Mortazavi A."/>
        </authorList>
    </citation>
    <scope>NUCLEOTIDE SEQUENCE [LARGE SCALE GENOMIC DNA]</scope>
    <source>
        <strain evidence="2 3">ALL</strain>
    </source>
</reference>
<keyword evidence="3" id="KW-1185">Reference proteome</keyword>
<accession>A0A4U8UT14</accession>